<dbReference type="InterPro" id="IPR009003">
    <property type="entry name" value="Peptidase_S1_PA"/>
</dbReference>
<proteinExistence type="predicted"/>
<dbReference type="CDD" id="cd00190">
    <property type="entry name" value="Tryp_SPc"/>
    <property type="match status" value="1"/>
</dbReference>
<evidence type="ECO:0000313" key="8">
    <source>
        <dbReference type="Proteomes" id="UP001557470"/>
    </source>
</evidence>
<dbReference type="Pfam" id="PF00089">
    <property type="entry name" value="Trypsin"/>
    <property type="match status" value="1"/>
</dbReference>
<evidence type="ECO:0000256" key="5">
    <source>
        <dbReference type="ARBA" id="ARBA00023180"/>
    </source>
</evidence>
<keyword evidence="5" id="KW-0325">Glycoprotein</keyword>
<evidence type="ECO:0000256" key="3">
    <source>
        <dbReference type="ARBA" id="ARBA00022825"/>
    </source>
</evidence>
<evidence type="ECO:0000256" key="2">
    <source>
        <dbReference type="ARBA" id="ARBA00022801"/>
    </source>
</evidence>
<dbReference type="Proteomes" id="UP001557470">
    <property type="component" value="Unassembled WGS sequence"/>
</dbReference>
<dbReference type="InterPro" id="IPR001314">
    <property type="entry name" value="Peptidase_S1A"/>
</dbReference>
<keyword evidence="4" id="KW-1015">Disulfide bond</keyword>
<dbReference type="Gene3D" id="2.40.10.10">
    <property type="entry name" value="Trypsin-like serine proteases"/>
    <property type="match status" value="1"/>
</dbReference>
<evidence type="ECO:0000256" key="1">
    <source>
        <dbReference type="ARBA" id="ARBA00022670"/>
    </source>
</evidence>
<evidence type="ECO:0000313" key="7">
    <source>
        <dbReference type="EMBL" id="KAL1022330.1"/>
    </source>
</evidence>
<dbReference type="PANTHER" id="PTHR24252">
    <property type="entry name" value="ACROSIN-RELATED"/>
    <property type="match status" value="1"/>
</dbReference>
<dbReference type="GO" id="GO:0006508">
    <property type="term" value="P:proteolysis"/>
    <property type="evidence" value="ECO:0007669"/>
    <property type="project" value="UniProtKB-KW"/>
</dbReference>
<protein>
    <recommendedName>
        <fullName evidence="6">Peptidase S1 domain-containing protein</fullName>
    </recommendedName>
</protein>
<feature type="domain" description="Peptidase S1" evidence="6">
    <location>
        <begin position="6"/>
        <end position="137"/>
    </location>
</feature>
<comment type="caution">
    <text evidence="7">The sequence shown here is derived from an EMBL/GenBank/DDBJ whole genome shotgun (WGS) entry which is preliminary data.</text>
</comment>
<dbReference type="InterPro" id="IPR018114">
    <property type="entry name" value="TRYPSIN_HIS"/>
</dbReference>
<keyword evidence="8" id="KW-1185">Reference proteome</keyword>
<keyword evidence="2" id="KW-0378">Hydrolase</keyword>
<dbReference type="AlphaFoldDB" id="A0ABD0XLT8"/>
<dbReference type="PRINTS" id="PR00722">
    <property type="entry name" value="CHYMOTRYPSIN"/>
</dbReference>
<keyword evidence="1" id="KW-0645">Protease</keyword>
<sequence length="137" mass="15201">MFSSRIVGGNVSKPGQFPWQASLHYKNQHLCGGSIITPQWIVTAAHCVEGIDTDPMHWTVYVGLTDLPLNGALSQSVEKIVYHANYQPQGFSYDIALLKLTEPLTFNEVLLRPFAYLTMRRHLMKGRCAGSLGGVPQ</sequence>
<dbReference type="SMART" id="SM00020">
    <property type="entry name" value="Tryp_SPc"/>
    <property type="match status" value="1"/>
</dbReference>
<dbReference type="PANTHER" id="PTHR24252:SF27">
    <property type="entry name" value="TRANSMEMBRANE PROTEASE SERINE 3-LIKE"/>
    <property type="match status" value="1"/>
</dbReference>
<gene>
    <name evidence="7" type="ORF">UPYG_G00025220</name>
</gene>
<dbReference type="EMBL" id="JAGEUA010000001">
    <property type="protein sequence ID" value="KAL1022330.1"/>
    <property type="molecule type" value="Genomic_DNA"/>
</dbReference>
<dbReference type="GO" id="GO:0008236">
    <property type="term" value="F:serine-type peptidase activity"/>
    <property type="evidence" value="ECO:0007669"/>
    <property type="project" value="UniProtKB-KW"/>
</dbReference>
<keyword evidence="3" id="KW-0720">Serine protease</keyword>
<dbReference type="PROSITE" id="PS00134">
    <property type="entry name" value="TRYPSIN_HIS"/>
    <property type="match status" value="1"/>
</dbReference>
<name>A0ABD0XLT8_UMBPY</name>
<dbReference type="PROSITE" id="PS50240">
    <property type="entry name" value="TRYPSIN_DOM"/>
    <property type="match status" value="1"/>
</dbReference>
<evidence type="ECO:0000256" key="4">
    <source>
        <dbReference type="ARBA" id="ARBA00023157"/>
    </source>
</evidence>
<evidence type="ECO:0000259" key="6">
    <source>
        <dbReference type="PROSITE" id="PS50240"/>
    </source>
</evidence>
<reference evidence="7 8" key="1">
    <citation type="submission" date="2024-06" db="EMBL/GenBank/DDBJ databases">
        <authorList>
            <person name="Pan Q."/>
            <person name="Wen M."/>
            <person name="Jouanno E."/>
            <person name="Zahm M."/>
            <person name="Klopp C."/>
            <person name="Cabau C."/>
            <person name="Louis A."/>
            <person name="Berthelot C."/>
            <person name="Parey E."/>
            <person name="Roest Crollius H."/>
            <person name="Montfort J."/>
            <person name="Robinson-Rechavi M."/>
            <person name="Bouchez O."/>
            <person name="Lampietro C."/>
            <person name="Lopez Roques C."/>
            <person name="Donnadieu C."/>
            <person name="Postlethwait J."/>
            <person name="Bobe J."/>
            <person name="Verreycken H."/>
            <person name="Guiguen Y."/>
        </authorList>
    </citation>
    <scope>NUCLEOTIDE SEQUENCE [LARGE SCALE GENOMIC DNA]</scope>
    <source>
        <strain evidence="7">Up_M1</strain>
        <tissue evidence="7">Testis</tissue>
    </source>
</reference>
<dbReference type="InterPro" id="IPR001254">
    <property type="entry name" value="Trypsin_dom"/>
</dbReference>
<accession>A0ABD0XLT8</accession>
<organism evidence="7 8">
    <name type="scientific">Umbra pygmaea</name>
    <name type="common">Eastern mudminnow</name>
    <dbReference type="NCBI Taxonomy" id="75934"/>
    <lineage>
        <taxon>Eukaryota</taxon>
        <taxon>Metazoa</taxon>
        <taxon>Chordata</taxon>
        <taxon>Craniata</taxon>
        <taxon>Vertebrata</taxon>
        <taxon>Euteleostomi</taxon>
        <taxon>Actinopterygii</taxon>
        <taxon>Neopterygii</taxon>
        <taxon>Teleostei</taxon>
        <taxon>Protacanthopterygii</taxon>
        <taxon>Esociformes</taxon>
        <taxon>Umbridae</taxon>
        <taxon>Umbra</taxon>
    </lineage>
</organism>
<dbReference type="FunFam" id="2.40.10.10:FF:000007">
    <property type="entry name" value="Transmembrane serine protease 7"/>
    <property type="match status" value="1"/>
</dbReference>
<dbReference type="SUPFAM" id="SSF50494">
    <property type="entry name" value="Trypsin-like serine proteases"/>
    <property type="match status" value="1"/>
</dbReference>
<dbReference type="InterPro" id="IPR043504">
    <property type="entry name" value="Peptidase_S1_PA_chymotrypsin"/>
</dbReference>